<protein>
    <submittedName>
        <fullName evidence="1">Uncharacterized protein</fullName>
    </submittedName>
</protein>
<proteinExistence type="predicted"/>
<evidence type="ECO:0000313" key="1">
    <source>
        <dbReference type="EMBL" id="AQK80936.1"/>
    </source>
</evidence>
<sequence>MARSPMLSARMPALTSWNITAMFPPTLENEPLMWKTRRLPMLESIWILSDVCLLMLMCQFNETKVMQSIQIYTKSKYPIVLVNILWRITEICIGVEQSTVVGKAVMLDEIINYVQSLQQQAEGNFHYQFTTRMTDHFVVLEWNKGRPVLYENPFSFGILFCS</sequence>
<reference evidence="1" key="1">
    <citation type="submission" date="2015-12" db="EMBL/GenBank/DDBJ databases">
        <title>Update maize B73 reference genome by single molecule sequencing technologies.</title>
        <authorList>
            <consortium name="Maize Genome Sequencing Project"/>
            <person name="Ware D."/>
        </authorList>
    </citation>
    <scope>NUCLEOTIDE SEQUENCE</scope>
    <source>
        <tissue evidence="1">Seedling</tissue>
    </source>
</reference>
<gene>
    <name evidence="1" type="ORF">ZEAMMB73_Zm00001d036407</name>
</gene>
<dbReference type="AlphaFoldDB" id="A0A1D6LMY9"/>
<name>A0A1D6LMY9_MAIZE</name>
<accession>A0A1D6LMY9</accession>
<dbReference type="EMBL" id="CM000782">
    <property type="protein sequence ID" value="AQK80936.1"/>
    <property type="molecule type" value="Genomic_DNA"/>
</dbReference>
<organism evidence="1">
    <name type="scientific">Zea mays</name>
    <name type="common">Maize</name>
    <dbReference type="NCBI Taxonomy" id="4577"/>
    <lineage>
        <taxon>Eukaryota</taxon>
        <taxon>Viridiplantae</taxon>
        <taxon>Streptophyta</taxon>
        <taxon>Embryophyta</taxon>
        <taxon>Tracheophyta</taxon>
        <taxon>Spermatophyta</taxon>
        <taxon>Magnoliopsida</taxon>
        <taxon>Liliopsida</taxon>
        <taxon>Poales</taxon>
        <taxon>Poaceae</taxon>
        <taxon>PACMAD clade</taxon>
        <taxon>Panicoideae</taxon>
        <taxon>Andropogonodae</taxon>
        <taxon>Andropogoneae</taxon>
        <taxon>Tripsacinae</taxon>
        <taxon>Zea</taxon>
    </lineage>
</organism>